<protein>
    <recommendedName>
        <fullName evidence="3">SynChlorMet cassette protein ScmC</fullName>
    </recommendedName>
</protein>
<proteinExistence type="predicted"/>
<dbReference type="InterPro" id="IPR027417">
    <property type="entry name" value="P-loop_NTPase"/>
</dbReference>
<dbReference type="Gene3D" id="3.40.50.300">
    <property type="entry name" value="P-loop containing nucleotide triphosphate hydrolases"/>
    <property type="match status" value="1"/>
</dbReference>
<evidence type="ECO:0000313" key="2">
    <source>
        <dbReference type="Proteomes" id="UP000016023"/>
    </source>
</evidence>
<keyword evidence="2" id="KW-1185">Reference proteome</keyword>
<dbReference type="EMBL" id="AGWK01000039">
    <property type="protein sequence ID" value="EHO68840.1"/>
    <property type="molecule type" value="Genomic_DNA"/>
</dbReference>
<evidence type="ECO:0008006" key="3">
    <source>
        <dbReference type="Google" id="ProtNLM"/>
    </source>
</evidence>
<organism evidence="1 2">
    <name type="scientific">Prevotella micans F0438</name>
    <dbReference type="NCBI Taxonomy" id="883158"/>
    <lineage>
        <taxon>Bacteria</taxon>
        <taxon>Pseudomonadati</taxon>
        <taxon>Bacteroidota</taxon>
        <taxon>Bacteroidia</taxon>
        <taxon>Bacteroidales</taxon>
        <taxon>Prevotellaceae</taxon>
        <taxon>Prevotella</taxon>
    </lineage>
</organism>
<dbReference type="HOGENOM" id="CLU_078434_0_0_10"/>
<accession>H1Q3F4</accession>
<dbReference type="RefSeq" id="WP_006952918.1">
    <property type="nucleotide sequence ID" value="NZ_JH594522.1"/>
</dbReference>
<gene>
    <name evidence="1" type="ORF">HMPREF9140_01442</name>
</gene>
<reference evidence="1 2" key="1">
    <citation type="submission" date="2011-12" db="EMBL/GenBank/DDBJ databases">
        <title>The Genome Sequence of Prevotella micans F0438.</title>
        <authorList>
            <consortium name="The Broad Institute Genome Sequencing Platform"/>
            <person name="Earl A."/>
            <person name="Ward D."/>
            <person name="Feldgarden M."/>
            <person name="Gevers D."/>
            <person name="Izard J."/>
            <person name="Baranova O.V."/>
            <person name="Blanton J.M."/>
            <person name="Wade W.G."/>
            <person name="Dewhirst F.E."/>
            <person name="Young S.K."/>
            <person name="Zeng Q."/>
            <person name="Gargeya S."/>
            <person name="Fitzgerald M."/>
            <person name="Haas B."/>
            <person name="Abouelleil A."/>
            <person name="Alvarado L."/>
            <person name="Arachchi H.M."/>
            <person name="Berlin A."/>
            <person name="Chapman S.B."/>
            <person name="Gearin G."/>
            <person name="Goldberg J."/>
            <person name="Griggs A."/>
            <person name="Gujja S."/>
            <person name="Hansen M."/>
            <person name="Heiman D."/>
            <person name="Howarth C."/>
            <person name="Larimer J."/>
            <person name="Lui A."/>
            <person name="MacDonald P.J.P."/>
            <person name="McCowen C."/>
            <person name="Montmayeur A."/>
            <person name="Murphy C."/>
            <person name="Neiman D."/>
            <person name="Pearson M."/>
            <person name="Priest M."/>
            <person name="Roberts A."/>
            <person name="Saif S."/>
            <person name="Shea T."/>
            <person name="Sisk P."/>
            <person name="Stolte C."/>
            <person name="Sykes S."/>
            <person name="Wortman J."/>
            <person name="Nusbaum C."/>
            <person name="Birren B."/>
        </authorList>
    </citation>
    <scope>NUCLEOTIDE SEQUENCE [LARGE SCALE GENOMIC DNA]</scope>
    <source>
        <strain evidence="1 2">F0438</strain>
    </source>
</reference>
<dbReference type="eggNOG" id="ENOG502ZDY4">
    <property type="taxonomic scope" value="Bacteria"/>
</dbReference>
<sequence length="294" mass="32948">MKVNLFRIAELDISIIFSDSQVNGMHLLASFEPFRIATTNNPKLFRLTIDDTLRPVPKEHKQNIRTFDTGNGDTIVDRLDNGGYQYIIKDLDGVECCLLITNKDFSDCKCALNGNANMRIFGLNNALMLIFAFAGARHQTLMVHASLVRNNNRGYAFIAKSGTGKSTQVSMWLRYIPGCDLMNDDNPIIRIIDGQAWIFGSPWSGKTPCYRNIKAQLGAVTRIDRATSNSIEKLSPISAFASLLPSCSSMKWDSEIYNAICDTITKVIETTNIYTLHCLPNEEAARICYERITQ</sequence>
<dbReference type="SUPFAM" id="SSF53795">
    <property type="entry name" value="PEP carboxykinase-like"/>
    <property type="match status" value="1"/>
</dbReference>
<dbReference type="Proteomes" id="UP000016023">
    <property type="component" value="Unassembled WGS sequence"/>
</dbReference>
<evidence type="ECO:0000313" key="1">
    <source>
        <dbReference type="EMBL" id="EHO68840.1"/>
    </source>
</evidence>
<dbReference type="STRING" id="883158.HMPREF9140_01442"/>
<comment type="caution">
    <text evidence="1">The sequence shown here is derived from an EMBL/GenBank/DDBJ whole genome shotgun (WGS) entry which is preliminary data.</text>
</comment>
<dbReference type="PATRIC" id="fig|883158.3.peg.1435"/>
<dbReference type="AlphaFoldDB" id="H1Q3F4"/>
<name>H1Q3F4_9BACT</name>